<reference evidence="3 5" key="1">
    <citation type="submission" date="2015-07" db="EMBL/GenBank/DDBJ databases">
        <title>Genome of Polaribacter dokdonenesis DSW-5, isolated from seawater off Dokdo in Korea.</title>
        <authorList>
            <person name="Yoon K."/>
            <person name="Song J.Y."/>
            <person name="Kim J.F."/>
        </authorList>
    </citation>
    <scope>NUCLEOTIDE SEQUENCE [LARGE SCALE GENOMIC DNA]</scope>
    <source>
        <strain evidence="3 5">DSW-5</strain>
    </source>
</reference>
<name>A0A0M9CEX6_9FLAO</name>
<dbReference type="Proteomes" id="UP000183071">
    <property type="component" value="Unassembled WGS sequence"/>
</dbReference>
<evidence type="ECO:0000313" key="6">
    <source>
        <dbReference type="Proteomes" id="UP000183071"/>
    </source>
</evidence>
<keyword evidence="1" id="KW-0732">Signal</keyword>
<dbReference type="EMBL" id="LGBR01000001">
    <property type="protein sequence ID" value="KOY51103.1"/>
    <property type="molecule type" value="Genomic_DNA"/>
</dbReference>
<dbReference type="OrthoDB" id="7362103at2"/>
<evidence type="ECO:0000313" key="3">
    <source>
        <dbReference type="EMBL" id="KOY51103.1"/>
    </source>
</evidence>
<evidence type="ECO:0000313" key="5">
    <source>
        <dbReference type="Proteomes" id="UP000037716"/>
    </source>
</evidence>
<dbReference type="PATRIC" id="fig|1300348.6.peg.662"/>
<feature type="domain" description="DUF4174" evidence="2">
    <location>
        <begin position="22"/>
        <end position="134"/>
    </location>
</feature>
<evidence type="ECO:0000313" key="4">
    <source>
        <dbReference type="EMBL" id="SEE18651.1"/>
    </source>
</evidence>
<proteinExistence type="predicted"/>
<comment type="caution">
    <text evidence="3">The sequence shown here is derived from an EMBL/GenBank/DDBJ whole genome shotgun (WGS) entry which is preliminary data.</text>
</comment>
<sequence length="139" mass="16384">MKPFLIIVFTLTFMQSFSQDFKDYQWKNRVLIVSTNNEKGIEFQKQINLLENLDQELKERKLIVYQIIDNKYKLNFTESYKLLNSSSKKYVSTKDGLQVLLIGLDGGIKLKQNSILTAEKLFAIIDGMPMRKRELRKNR</sequence>
<gene>
    <name evidence="3" type="ORF">I602_663</name>
    <name evidence="4" type="ORF">SAMN05444353_1116</name>
</gene>
<reference evidence="4 6" key="2">
    <citation type="submission" date="2016-10" db="EMBL/GenBank/DDBJ databases">
        <authorList>
            <person name="Varghese N."/>
            <person name="Submissions S."/>
        </authorList>
    </citation>
    <scope>NUCLEOTIDE SEQUENCE [LARGE SCALE GENOMIC DNA]</scope>
    <source>
        <strain evidence="4 6">DSW-5</strain>
    </source>
</reference>
<protein>
    <recommendedName>
        <fullName evidence="2">DUF4174 domain-containing protein</fullName>
    </recommendedName>
</protein>
<accession>A0A0M9CEX6</accession>
<dbReference type="EMBL" id="FNUE01000001">
    <property type="protein sequence ID" value="SEE18651.1"/>
    <property type="molecule type" value="Genomic_DNA"/>
</dbReference>
<evidence type="ECO:0000259" key="2">
    <source>
        <dbReference type="Pfam" id="PF13778"/>
    </source>
</evidence>
<dbReference type="Pfam" id="PF13778">
    <property type="entry name" value="DUF4174"/>
    <property type="match status" value="1"/>
</dbReference>
<dbReference type="AlphaFoldDB" id="A0A0M9CEX6"/>
<organism evidence="3 5">
    <name type="scientific">Polaribacter dokdonensis DSW-5</name>
    <dbReference type="NCBI Taxonomy" id="1300348"/>
    <lineage>
        <taxon>Bacteria</taxon>
        <taxon>Pseudomonadati</taxon>
        <taxon>Bacteroidota</taxon>
        <taxon>Flavobacteriia</taxon>
        <taxon>Flavobacteriales</taxon>
        <taxon>Flavobacteriaceae</taxon>
    </lineage>
</organism>
<keyword evidence="6" id="KW-1185">Reference proteome</keyword>
<evidence type="ECO:0000256" key="1">
    <source>
        <dbReference type="ARBA" id="ARBA00022729"/>
    </source>
</evidence>
<dbReference type="STRING" id="1300348.I602_663"/>
<dbReference type="InterPro" id="IPR025232">
    <property type="entry name" value="DUF4174"/>
</dbReference>
<dbReference type="Proteomes" id="UP000037716">
    <property type="component" value="Unassembled WGS sequence"/>
</dbReference>
<dbReference type="RefSeq" id="WP_053973326.1">
    <property type="nucleotide sequence ID" value="NZ_FNUE01000001.1"/>
</dbReference>